<dbReference type="Proteomes" id="UP001142610">
    <property type="component" value="Unassembled WGS sequence"/>
</dbReference>
<dbReference type="EMBL" id="JANIBC010000003">
    <property type="protein sequence ID" value="MCQ8185112.1"/>
    <property type="molecule type" value="Genomic_DNA"/>
</dbReference>
<reference evidence="1" key="1">
    <citation type="submission" date="2022-07" db="EMBL/GenBank/DDBJ databases">
        <title>Parvularcula maris sp. nov., an algicidal bacterium isolated from seawater.</title>
        <authorList>
            <person name="Li F."/>
        </authorList>
    </citation>
    <scope>NUCLEOTIDE SEQUENCE</scope>
    <source>
        <strain evidence="1">BGMRC 0090</strain>
    </source>
</reference>
<keyword evidence="2" id="KW-1185">Reference proteome</keyword>
<proteinExistence type="predicted"/>
<dbReference type="Pfam" id="PF07277">
    <property type="entry name" value="SapC"/>
    <property type="match status" value="1"/>
</dbReference>
<evidence type="ECO:0000313" key="1">
    <source>
        <dbReference type="EMBL" id="MCQ8185112.1"/>
    </source>
</evidence>
<accession>A0A9X2L8S0</accession>
<organism evidence="1 2">
    <name type="scientific">Parvularcula maris</name>
    <dbReference type="NCBI Taxonomy" id="2965077"/>
    <lineage>
        <taxon>Bacteria</taxon>
        <taxon>Pseudomonadati</taxon>
        <taxon>Pseudomonadota</taxon>
        <taxon>Alphaproteobacteria</taxon>
        <taxon>Parvularculales</taxon>
        <taxon>Parvularculaceae</taxon>
        <taxon>Parvularcula</taxon>
    </lineage>
</organism>
<sequence>MSQTPPASSPSVEGQMYLFRRAELVTREQHGNMGITRPENPLAFCAAARAVPLTLSEITTAMRTYPVIFASVENPIPLAVLGLVDDENLFIEEDGNWTADHYTPGYIRRYPFALAQDKQGDQQNPRMAIIVDGEYEGLSSSPEIPFFENGEPSESMQQAMEFCQSYERDRIQTQRFAETLKGYDLLAQQMAQYSPDGKEQQAFARYVGVEEERLKNLSDDKFLELRKSNILPILYAQLMSMSNWRTLLDRRARKHGLDTNTVLQQQKTN</sequence>
<protein>
    <submittedName>
        <fullName evidence="1">SapC family protein</fullName>
    </submittedName>
</protein>
<comment type="caution">
    <text evidence="1">The sequence shown here is derived from an EMBL/GenBank/DDBJ whole genome shotgun (WGS) entry which is preliminary data.</text>
</comment>
<dbReference type="RefSeq" id="WP_256618973.1">
    <property type="nucleotide sequence ID" value="NZ_JANIBC010000003.1"/>
</dbReference>
<gene>
    <name evidence="1" type="ORF">NOG11_06875</name>
</gene>
<evidence type="ECO:0000313" key="2">
    <source>
        <dbReference type="Proteomes" id="UP001142610"/>
    </source>
</evidence>
<dbReference type="AlphaFoldDB" id="A0A9X2L8S0"/>
<dbReference type="InterPro" id="IPR010836">
    <property type="entry name" value="SapC"/>
</dbReference>
<name>A0A9X2L8S0_9PROT</name>